<name>A0A1I2HPT2_9GAMM</name>
<dbReference type="InterPro" id="IPR029479">
    <property type="entry name" value="Nitroreductase"/>
</dbReference>
<dbReference type="InterPro" id="IPR000415">
    <property type="entry name" value="Nitroreductase-like"/>
</dbReference>
<keyword evidence="3 6" id="KW-0521">NADP</keyword>
<dbReference type="Proteomes" id="UP000199477">
    <property type="component" value="Unassembled WGS sequence"/>
</dbReference>
<dbReference type="RefSeq" id="WP_026634923.1">
    <property type="nucleotide sequence ID" value="NZ_FONH01000013.1"/>
</dbReference>
<evidence type="ECO:0000256" key="4">
    <source>
        <dbReference type="ARBA" id="ARBA00023002"/>
    </source>
</evidence>
<keyword evidence="4 6" id="KW-0560">Oxidoreductase</keyword>
<evidence type="ECO:0000256" key="5">
    <source>
        <dbReference type="ARBA" id="ARBA00023027"/>
    </source>
</evidence>
<dbReference type="PANTHER" id="PTHR43543">
    <property type="entry name" value="MALONIC SEMIALDEHYDE REDUCTASE RUTE-RELATED"/>
    <property type="match status" value="1"/>
</dbReference>
<dbReference type="AlphaFoldDB" id="A0A1I2HPT2"/>
<accession>A0A1I2HPT2</accession>
<reference evidence="9" key="1">
    <citation type="submission" date="2016-10" db="EMBL/GenBank/DDBJ databases">
        <authorList>
            <person name="Varghese N."/>
            <person name="Submissions S."/>
        </authorList>
    </citation>
    <scope>NUCLEOTIDE SEQUENCE [LARGE SCALE GENOMIC DNA]</scope>
    <source>
        <strain evidence="9">UNC178MFTsu3.1</strain>
    </source>
</reference>
<keyword evidence="5 6" id="KW-0520">NAD</keyword>
<evidence type="ECO:0000256" key="1">
    <source>
        <dbReference type="ARBA" id="ARBA00022630"/>
    </source>
</evidence>
<gene>
    <name evidence="8" type="ORF">SAMN02799615_03109</name>
</gene>
<evidence type="ECO:0000259" key="7">
    <source>
        <dbReference type="Pfam" id="PF00881"/>
    </source>
</evidence>
<comment type="similarity">
    <text evidence="6">Belongs to the nitroreductase family. HadB/RutE subfamily.</text>
</comment>
<evidence type="ECO:0000256" key="6">
    <source>
        <dbReference type="HAMAP-Rule" id="MF_01204"/>
    </source>
</evidence>
<proteinExistence type="inferred from homology"/>
<dbReference type="EC" id="1.-.-.-" evidence="6"/>
<dbReference type="InterPro" id="IPR050461">
    <property type="entry name" value="Nitroreductase_HadB/RutE"/>
</dbReference>
<protein>
    <recommendedName>
        <fullName evidence="6">Putative NADH dehydrogenase/NAD(P)H nitroreductase SAMN02799615_03109</fullName>
        <ecNumber evidence="6">1.-.-.-</ecNumber>
    </recommendedName>
</protein>
<keyword evidence="1 6" id="KW-0285">Flavoprotein</keyword>
<dbReference type="SUPFAM" id="SSF55469">
    <property type="entry name" value="FMN-dependent nitroreductase-like"/>
    <property type="match status" value="1"/>
</dbReference>
<dbReference type="CDD" id="cd02148">
    <property type="entry name" value="RutE-like"/>
    <property type="match status" value="1"/>
</dbReference>
<dbReference type="InterPro" id="IPR023936">
    <property type="entry name" value="RutE-like"/>
</dbReference>
<dbReference type="HAMAP" id="MF_01204">
    <property type="entry name" value="Oxidoreductase_RutE_HadB"/>
    <property type="match status" value="1"/>
</dbReference>
<dbReference type="Gene3D" id="3.40.109.10">
    <property type="entry name" value="NADH Oxidase"/>
    <property type="match status" value="1"/>
</dbReference>
<dbReference type="STRING" id="500610.SAMN02799615_03109"/>
<evidence type="ECO:0000313" key="8">
    <source>
        <dbReference type="EMBL" id="SFF32144.1"/>
    </source>
</evidence>
<evidence type="ECO:0000256" key="2">
    <source>
        <dbReference type="ARBA" id="ARBA00022643"/>
    </source>
</evidence>
<evidence type="ECO:0000256" key="3">
    <source>
        <dbReference type="ARBA" id="ARBA00022857"/>
    </source>
</evidence>
<dbReference type="NCBIfam" id="NF003768">
    <property type="entry name" value="PRK05365.1"/>
    <property type="match status" value="1"/>
</dbReference>
<keyword evidence="2 6" id="KW-0288">FMN</keyword>
<keyword evidence="9" id="KW-1185">Reference proteome</keyword>
<sequence length="198" mass="21907">MSELLSDTALDQLFRQARTYNAFQDLPVSDELLRRVYELAKFGPTSANSSPARIVFVKSAEAKARLEPFLSEGNRAKTMKAPVTAIVGTDHEFYERLPQLFPHADARSWFVGNQPMIDTTAFRNATLQGAYLIMAARAVGLDCGPMSGFDNAGVDRAFFGDTPNIKSNFLINLGYGDASRDLFPRSPRLSFEEACRIA</sequence>
<dbReference type="GO" id="GO:0016491">
    <property type="term" value="F:oxidoreductase activity"/>
    <property type="evidence" value="ECO:0007669"/>
    <property type="project" value="UniProtKB-UniRule"/>
</dbReference>
<dbReference type="EMBL" id="FONH01000013">
    <property type="protein sequence ID" value="SFF32144.1"/>
    <property type="molecule type" value="Genomic_DNA"/>
</dbReference>
<feature type="domain" description="Nitroreductase" evidence="7">
    <location>
        <begin position="15"/>
        <end position="175"/>
    </location>
</feature>
<comment type="cofactor">
    <cofactor evidence="6">
        <name>FMN</name>
        <dbReference type="ChEBI" id="CHEBI:58210"/>
    </cofactor>
</comment>
<dbReference type="PANTHER" id="PTHR43543:SF1">
    <property type="entry name" value="MALONIC SEMIALDEHYDE REDUCTASE RUTE-RELATED"/>
    <property type="match status" value="1"/>
</dbReference>
<dbReference type="Pfam" id="PF00881">
    <property type="entry name" value="Nitroreductase"/>
    <property type="match status" value="1"/>
</dbReference>
<organism evidence="8 9">
    <name type="scientific">Dyella marensis</name>
    <dbReference type="NCBI Taxonomy" id="500610"/>
    <lineage>
        <taxon>Bacteria</taxon>
        <taxon>Pseudomonadati</taxon>
        <taxon>Pseudomonadota</taxon>
        <taxon>Gammaproteobacteria</taxon>
        <taxon>Lysobacterales</taxon>
        <taxon>Rhodanobacteraceae</taxon>
        <taxon>Dyella</taxon>
    </lineage>
</organism>
<evidence type="ECO:0000313" key="9">
    <source>
        <dbReference type="Proteomes" id="UP000199477"/>
    </source>
</evidence>